<dbReference type="Gene3D" id="3.40.50.300">
    <property type="entry name" value="P-loop containing nucleotide triphosphate hydrolases"/>
    <property type="match status" value="1"/>
</dbReference>
<dbReference type="Proteomes" id="UP001215503">
    <property type="component" value="Unassembled WGS sequence"/>
</dbReference>
<protein>
    <submittedName>
        <fullName evidence="3">Cell division protein ZapE</fullName>
    </submittedName>
</protein>
<sequence length="372" mass="41838">MSQGPIQAYREKLHAGEIQPDGGQELAAEKLQALHHALQDYQPAGGRTSWKERLGLARRREEPPQGLYLYGPVGRGKSMLMDLFFDSAPVERKRRVHFHAFMAEVHERLHAWRARTRGAKADPLPDLAGELAEEAWLLCFDEFVVINIADAMILARLFESLFERGVVVVATSNFEPDRLYEDGLQREHFLPFIALLKERLDVLDLGAGTDYRLDRLKQRPVFHHPLGPEAERFAEKAFAELTEGAEPKPGSLTIKGRKLAIPATAHGVARFAFAELCEQPLGANDYLTLATHFRALVLEGVPVMGPDQRNAARRFMHLIDALYEHRCKLVMTAAGPPEALYPEGDGSFEFTRTVSRLAEMQAVDYLERAHLT</sequence>
<organism evidence="3 4">
    <name type="scientific">Aquibaculum arenosum</name>
    <dbReference type="NCBI Taxonomy" id="3032591"/>
    <lineage>
        <taxon>Bacteria</taxon>
        <taxon>Pseudomonadati</taxon>
        <taxon>Pseudomonadota</taxon>
        <taxon>Alphaproteobacteria</taxon>
        <taxon>Rhodospirillales</taxon>
        <taxon>Rhodovibrionaceae</taxon>
        <taxon>Aquibaculum</taxon>
    </lineage>
</organism>
<dbReference type="EMBL" id="JARHUD010000003">
    <property type="protein sequence ID" value="MDF2095713.1"/>
    <property type="molecule type" value="Genomic_DNA"/>
</dbReference>
<dbReference type="InterPro" id="IPR005654">
    <property type="entry name" value="ATPase_AFG1-like"/>
</dbReference>
<comment type="caution">
    <text evidence="3">The sequence shown here is derived from an EMBL/GenBank/DDBJ whole genome shotgun (WGS) entry which is preliminary data.</text>
</comment>
<dbReference type="NCBIfam" id="NF040713">
    <property type="entry name" value="ZapE"/>
    <property type="match status" value="1"/>
</dbReference>
<dbReference type="PANTHER" id="PTHR12169:SF6">
    <property type="entry name" value="AFG1-LIKE ATPASE"/>
    <property type="match status" value="1"/>
</dbReference>
<dbReference type="InterPro" id="IPR027417">
    <property type="entry name" value="P-loop_NTPase"/>
</dbReference>
<keyword evidence="3" id="KW-0131">Cell cycle</keyword>
<keyword evidence="3" id="KW-0132">Cell division</keyword>
<evidence type="ECO:0000313" key="4">
    <source>
        <dbReference type="Proteomes" id="UP001215503"/>
    </source>
</evidence>
<accession>A0ABT5YL93</accession>
<keyword evidence="2" id="KW-0067">ATP-binding</keyword>
<keyword evidence="4" id="KW-1185">Reference proteome</keyword>
<dbReference type="PANTHER" id="PTHR12169">
    <property type="entry name" value="ATPASE N2B"/>
    <property type="match status" value="1"/>
</dbReference>
<dbReference type="GO" id="GO:0051301">
    <property type="term" value="P:cell division"/>
    <property type="evidence" value="ECO:0007669"/>
    <property type="project" value="UniProtKB-KW"/>
</dbReference>
<gene>
    <name evidence="3" type="primary">zapE</name>
    <name evidence="3" type="ORF">P2G67_06955</name>
</gene>
<evidence type="ECO:0000256" key="2">
    <source>
        <dbReference type="ARBA" id="ARBA00022840"/>
    </source>
</evidence>
<dbReference type="RefSeq" id="WP_275821390.1">
    <property type="nucleotide sequence ID" value="NZ_JARHUD010000003.1"/>
</dbReference>
<dbReference type="SUPFAM" id="SSF52540">
    <property type="entry name" value="P-loop containing nucleoside triphosphate hydrolases"/>
    <property type="match status" value="1"/>
</dbReference>
<name>A0ABT5YL93_9PROT</name>
<reference evidence="3 4" key="1">
    <citation type="submission" date="2023-03" db="EMBL/GenBank/DDBJ databases">
        <title>Fodinicurvata sp. CAU 1616 isolated from sea sendiment.</title>
        <authorList>
            <person name="Kim W."/>
        </authorList>
    </citation>
    <scope>NUCLEOTIDE SEQUENCE [LARGE SCALE GENOMIC DNA]</scope>
    <source>
        <strain evidence="3 4">CAU 1616</strain>
    </source>
</reference>
<dbReference type="Pfam" id="PF03969">
    <property type="entry name" value="AFG1_ATPase"/>
    <property type="match status" value="1"/>
</dbReference>
<evidence type="ECO:0000313" key="3">
    <source>
        <dbReference type="EMBL" id="MDF2095713.1"/>
    </source>
</evidence>
<keyword evidence="1" id="KW-0547">Nucleotide-binding</keyword>
<proteinExistence type="predicted"/>
<evidence type="ECO:0000256" key="1">
    <source>
        <dbReference type="ARBA" id="ARBA00022741"/>
    </source>
</evidence>